<evidence type="ECO:0000256" key="5">
    <source>
        <dbReference type="ARBA" id="ARBA00022759"/>
    </source>
</evidence>
<dbReference type="Proteomes" id="UP001556367">
    <property type="component" value="Unassembled WGS sequence"/>
</dbReference>
<organism evidence="9 10">
    <name type="scientific">Hohenbuehelia grisea</name>
    <dbReference type="NCBI Taxonomy" id="104357"/>
    <lineage>
        <taxon>Eukaryota</taxon>
        <taxon>Fungi</taxon>
        <taxon>Dikarya</taxon>
        <taxon>Basidiomycota</taxon>
        <taxon>Agaricomycotina</taxon>
        <taxon>Agaricomycetes</taxon>
        <taxon>Agaricomycetidae</taxon>
        <taxon>Agaricales</taxon>
        <taxon>Pleurotineae</taxon>
        <taxon>Pleurotaceae</taxon>
        <taxon>Hohenbuehelia</taxon>
    </lineage>
</organism>
<keyword evidence="6" id="KW-0378">Hydrolase</keyword>
<reference evidence="10" key="1">
    <citation type="submission" date="2024-06" db="EMBL/GenBank/DDBJ databases">
        <title>Multi-omics analyses provide insights into the biosynthesis of the anticancer antibiotic pleurotin in Hohenbuehelia grisea.</title>
        <authorList>
            <person name="Weaver J.A."/>
            <person name="Alberti F."/>
        </authorList>
    </citation>
    <scope>NUCLEOTIDE SEQUENCE [LARGE SCALE GENOMIC DNA]</scope>
    <source>
        <strain evidence="10">T-177</strain>
    </source>
</reference>
<evidence type="ECO:0000313" key="9">
    <source>
        <dbReference type="EMBL" id="KAL0952816.1"/>
    </source>
</evidence>
<dbReference type="InterPro" id="IPR035437">
    <property type="entry name" value="SNase_OB-fold_sf"/>
</dbReference>
<dbReference type="Pfam" id="PF00565">
    <property type="entry name" value="SNase"/>
    <property type="match status" value="1"/>
</dbReference>
<proteinExistence type="inferred from homology"/>
<dbReference type="PROSITE" id="PS50830">
    <property type="entry name" value="TNASE_3"/>
    <property type="match status" value="1"/>
</dbReference>
<dbReference type="PANTHER" id="PTHR12302:SF3">
    <property type="entry name" value="SERINE_THREONINE-PROTEIN KINASE 31"/>
    <property type="match status" value="1"/>
</dbReference>
<dbReference type="InterPro" id="IPR016071">
    <property type="entry name" value="Staphylococal_nuclease_OB-fold"/>
</dbReference>
<comment type="subcellular location">
    <subcellularLocation>
        <location evidence="1">Membrane</location>
        <topology evidence="1">Single-pass membrane protein</topology>
    </subcellularLocation>
    <subcellularLocation>
        <location evidence="2">Mitochondrion</location>
    </subcellularLocation>
</comment>
<feature type="domain" description="TNase-like" evidence="8">
    <location>
        <begin position="1"/>
        <end position="136"/>
    </location>
</feature>
<evidence type="ECO:0000256" key="2">
    <source>
        <dbReference type="ARBA" id="ARBA00004173"/>
    </source>
</evidence>
<evidence type="ECO:0000256" key="4">
    <source>
        <dbReference type="ARBA" id="ARBA00022722"/>
    </source>
</evidence>
<dbReference type="PANTHER" id="PTHR12302">
    <property type="entry name" value="EBNA2 BINDING PROTEIN P100"/>
    <property type="match status" value="1"/>
</dbReference>
<dbReference type="SUPFAM" id="SSF50199">
    <property type="entry name" value="Staphylococcal nuclease"/>
    <property type="match status" value="1"/>
</dbReference>
<dbReference type="EMBL" id="JASNQZ010000010">
    <property type="protein sequence ID" value="KAL0952816.1"/>
    <property type="molecule type" value="Genomic_DNA"/>
</dbReference>
<dbReference type="Gene3D" id="2.40.50.90">
    <property type="match status" value="1"/>
</dbReference>
<accession>A0ABR3JAU3</accession>
<evidence type="ECO:0000256" key="1">
    <source>
        <dbReference type="ARBA" id="ARBA00004167"/>
    </source>
</evidence>
<evidence type="ECO:0000259" key="8">
    <source>
        <dbReference type="PROSITE" id="PS50830"/>
    </source>
</evidence>
<evidence type="ECO:0000256" key="7">
    <source>
        <dbReference type="ARBA" id="ARBA00022837"/>
    </source>
</evidence>
<evidence type="ECO:0000256" key="6">
    <source>
        <dbReference type="ARBA" id="ARBA00022801"/>
    </source>
</evidence>
<name>A0ABR3JAU3_9AGAR</name>
<sequence length="183" mass="20606">MAHSSCYLTSTNSKELKDQTLHVRIAGVDAPEAAHFGRPAQPYSEEALQWLRDRVSGRPVYCQLLRRDQYSRIVAVVKVPSRFGIRKGSNLSLEMLRSGWVTIYEQSNAEYGPEGKEAFLAAEAEAKNARRGIWQAKSKLETPAEYKRKHAQAARQAIGAAPDLEKQSADEVQRGWFSRLFGR</sequence>
<keyword evidence="4" id="KW-0540">Nuclease</keyword>
<evidence type="ECO:0000313" key="10">
    <source>
        <dbReference type="Proteomes" id="UP001556367"/>
    </source>
</evidence>
<keyword evidence="7" id="KW-0106">Calcium</keyword>
<evidence type="ECO:0000256" key="3">
    <source>
        <dbReference type="ARBA" id="ARBA00005435"/>
    </source>
</evidence>
<dbReference type="SMART" id="SM00318">
    <property type="entry name" value="SNc"/>
    <property type="match status" value="1"/>
</dbReference>
<comment type="similarity">
    <text evidence="3">Belongs to the LCL3 family.</text>
</comment>
<comment type="caution">
    <text evidence="9">The sequence shown here is derived from an EMBL/GenBank/DDBJ whole genome shotgun (WGS) entry which is preliminary data.</text>
</comment>
<protein>
    <recommendedName>
        <fullName evidence="8">TNase-like domain-containing protein</fullName>
    </recommendedName>
</protein>
<keyword evidence="5" id="KW-0255">Endonuclease</keyword>
<gene>
    <name evidence="9" type="ORF">HGRIS_007041</name>
</gene>
<keyword evidence="10" id="KW-1185">Reference proteome</keyword>